<proteinExistence type="predicted"/>
<protein>
    <submittedName>
        <fullName evidence="2">Uncharacterized protein</fullName>
    </submittedName>
</protein>
<organism evidence="2 3">
    <name type="scientific">Paenibacillus wynnii</name>
    <dbReference type="NCBI Taxonomy" id="268407"/>
    <lineage>
        <taxon>Bacteria</taxon>
        <taxon>Bacillati</taxon>
        <taxon>Bacillota</taxon>
        <taxon>Bacilli</taxon>
        <taxon>Bacillales</taxon>
        <taxon>Paenibacillaceae</taxon>
        <taxon>Paenibacillus</taxon>
    </lineage>
</organism>
<dbReference type="AlphaFoldDB" id="A0A098MHH7"/>
<evidence type="ECO:0000313" key="3">
    <source>
        <dbReference type="Proteomes" id="UP000029734"/>
    </source>
</evidence>
<evidence type="ECO:0000313" key="2">
    <source>
        <dbReference type="EMBL" id="KGE20997.1"/>
    </source>
</evidence>
<accession>A0A098MHH7</accession>
<keyword evidence="1" id="KW-0732">Signal</keyword>
<keyword evidence="3" id="KW-1185">Reference proteome</keyword>
<feature type="signal peptide" evidence="1">
    <location>
        <begin position="1"/>
        <end position="22"/>
    </location>
</feature>
<dbReference type="STRING" id="268407.PWYN_02215"/>
<feature type="chain" id="PRO_5038620695" evidence="1">
    <location>
        <begin position="23"/>
        <end position="68"/>
    </location>
</feature>
<dbReference type="EMBL" id="JQCR01000001">
    <property type="protein sequence ID" value="KGE20997.1"/>
    <property type="molecule type" value="Genomic_DNA"/>
</dbReference>
<sequence length="68" mass="7470">MRRIKPAAVVFAAGAPAAYALADLYRIGLNGIFCSADQRTEALLRAACLTWMTRQETFEHTEGVRAVK</sequence>
<evidence type="ECO:0000256" key="1">
    <source>
        <dbReference type="SAM" id="SignalP"/>
    </source>
</evidence>
<comment type="caution">
    <text evidence="2">The sequence shown here is derived from an EMBL/GenBank/DDBJ whole genome shotgun (WGS) entry which is preliminary data.</text>
</comment>
<dbReference type="Proteomes" id="UP000029734">
    <property type="component" value="Unassembled WGS sequence"/>
</dbReference>
<reference evidence="2 3" key="1">
    <citation type="submission" date="2014-08" db="EMBL/GenBank/DDBJ databases">
        <authorList>
            <person name="den Bakker H.C."/>
        </authorList>
    </citation>
    <scope>NUCLEOTIDE SEQUENCE [LARGE SCALE GENOMIC DNA]</scope>
    <source>
        <strain evidence="2 3">DSM 18334</strain>
    </source>
</reference>
<name>A0A098MHH7_9BACL</name>
<gene>
    <name evidence="2" type="ORF">PWYN_02215</name>
</gene>
<reference evidence="2 3" key="2">
    <citation type="submission" date="2014-10" db="EMBL/GenBank/DDBJ databases">
        <title>Comparative genomics of the Paenibacillus odorifer group.</title>
        <authorList>
            <person name="Tsai Y.-C."/>
            <person name="Martin N."/>
            <person name="Korlach J."/>
            <person name="Wiedmann M."/>
        </authorList>
    </citation>
    <scope>NUCLEOTIDE SEQUENCE [LARGE SCALE GENOMIC DNA]</scope>
    <source>
        <strain evidence="2 3">DSM 18334</strain>
    </source>
</reference>